<sequence length="73" mass="8067">MIENPSAVSCSKPPPHIFWFTTQSGNPRYVSFQVTGFCSTSHSLLCREFLLSESLATVSILRVLSNCFHSQGS</sequence>
<evidence type="ECO:0000313" key="2">
    <source>
        <dbReference type="Proteomes" id="UP000694892"/>
    </source>
</evidence>
<accession>A0A974DZH2</accession>
<name>A0A974DZH2_XENLA</name>
<protein>
    <submittedName>
        <fullName evidence="1">Uncharacterized protein</fullName>
    </submittedName>
</protein>
<gene>
    <name evidence="1" type="ORF">XELAEV_18006376mg</name>
</gene>
<dbReference type="AlphaFoldDB" id="A0A974DZH2"/>
<organism evidence="1 2">
    <name type="scientific">Xenopus laevis</name>
    <name type="common">African clawed frog</name>
    <dbReference type="NCBI Taxonomy" id="8355"/>
    <lineage>
        <taxon>Eukaryota</taxon>
        <taxon>Metazoa</taxon>
        <taxon>Chordata</taxon>
        <taxon>Craniata</taxon>
        <taxon>Vertebrata</taxon>
        <taxon>Euteleostomi</taxon>
        <taxon>Amphibia</taxon>
        <taxon>Batrachia</taxon>
        <taxon>Anura</taxon>
        <taxon>Pipoidea</taxon>
        <taxon>Pipidae</taxon>
        <taxon>Xenopodinae</taxon>
        <taxon>Xenopus</taxon>
        <taxon>Xenopus</taxon>
    </lineage>
</organism>
<reference evidence="2" key="1">
    <citation type="journal article" date="2016" name="Nature">
        <title>Genome evolution in the allotetraploid frog Xenopus laevis.</title>
        <authorList>
            <person name="Session A.M."/>
            <person name="Uno Y."/>
            <person name="Kwon T."/>
            <person name="Chapman J.A."/>
            <person name="Toyoda A."/>
            <person name="Takahashi S."/>
            <person name="Fukui A."/>
            <person name="Hikosaka A."/>
            <person name="Suzuki A."/>
            <person name="Kondo M."/>
            <person name="van Heeringen S.J."/>
            <person name="Quigley I."/>
            <person name="Heinz S."/>
            <person name="Ogino H."/>
            <person name="Ochi H."/>
            <person name="Hellsten U."/>
            <person name="Lyons J.B."/>
            <person name="Simakov O."/>
            <person name="Putnam N."/>
            <person name="Stites J."/>
            <person name="Kuroki Y."/>
            <person name="Tanaka T."/>
            <person name="Michiue T."/>
            <person name="Watanabe M."/>
            <person name="Bogdanovic O."/>
            <person name="Lister R."/>
            <person name="Georgiou G."/>
            <person name="Paranjpe S.S."/>
            <person name="van Kruijsbergen I."/>
            <person name="Shu S."/>
            <person name="Carlson J."/>
            <person name="Kinoshita T."/>
            <person name="Ohta Y."/>
            <person name="Mawaribuchi S."/>
            <person name="Jenkins J."/>
            <person name="Grimwood J."/>
            <person name="Schmutz J."/>
            <person name="Mitros T."/>
            <person name="Mozaffari S.V."/>
            <person name="Suzuki Y."/>
            <person name="Haramoto Y."/>
            <person name="Yamamoto T.S."/>
            <person name="Takagi C."/>
            <person name="Heald R."/>
            <person name="Miller K."/>
            <person name="Haudenschild C."/>
            <person name="Kitzman J."/>
            <person name="Nakayama T."/>
            <person name="Izutsu Y."/>
            <person name="Robert J."/>
            <person name="Fortriede J."/>
            <person name="Burns K."/>
            <person name="Lotay V."/>
            <person name="Karimi K."/>
            <person name="Yasuoka Y."/>
            <person name="Dichmann D.S."/>
            <person name="Flajnik M.F."/>
            <person name="Houston D.W."/>
            <person name="Shendure J."/>
            <person name="DuPasquier L."/>
            <person name="Vize P.D."/>
            <person name="Zorn A.M."/>
            <person name="Ito M."/>
            <person name="Marcotte E.M."/>
            <person name="Wallingford J.B."/>
            <person name="Ito Y."/>
            <person name="Asashima M."/>
            <person name="Ueno N."/>
            <person name="Matsuda Y."/>
            <person name="Veenstra G.J."/>
            <person name="Fujiyama A."/>
            <person name="Harland R.M."/>
            <person name="Taira M."/>
            <person name="Rokhsar D.S."/>
        </authorList>
    </citation>
    <scope>NUCLEOTIDE SEQUENCE [LARGE SCALE GENOMIC DNA]</scope>
    <source>
        <strain evidence="2">J</strain>
    </source>
</reference>
<dbReference type="EMBL" id="CM004466">
    <property type="protein sequence ID" value="OCU00598.1"/>
    <property type="molecule type" value="Genomic_DNA"/>
</dbReference>
<proteinExistence type="predicted"/>
<dbReference type="Proteomes" id="UP000694892">
    <property type="component" value="Chromosome 1L"/>
</dbReference>
<evidence type="ECO:0000313" key="1">
    <source>
        <dbReference type="EMBL" id="OCU00598.1"/>
    </source>
</evidence>